<organism evidence="4 5">
    <name type="scientific">Nonomuraea jabiensis</name>
    <dbReference type="NCBI Taxonomy" id="882448"/>
    <lineage>
        <taxon>Bacteria</taxon>
        <taxon>Bacillati</taxon>
        <taxon>Actinomycetota</taxon>
        <taxon>Actinomycetes</taxon>
        <taxon>Streptosporangiales</taxon>
        <taxon>Streptosporangiaceae</taxon>
        <taxon>Nonomuraea</taxon>
    </lineage>
</organism>
<evidence type="ECO:0000313" key="5">
    <source>
        <dbReference type="Proteomes" id="UP000579153"/>
    </source>
</evidence>
<dbReference type="CDD" id="cd03443">
    <property type="entry name" value="PaaI_thioesterase"/>
    <property type="match status" value="1"/>
</dbReference>
<dbReference type="EMBL" id="JACHMB010000001">
    <property type="protein sequence ID" value="MBB5785070.1"/>
    <property type="molecule type" value="Genomic_DNA"/>
</dbReference>
<dbReference type="InterPro" id="IPR039298">
    <property type="entry name" value="ACOT13"/>
</dbReference>
<protein>
    <submittedName>
        <fullName evidence="4">Uncharacterized protein (TIGR00369 family)</fullName>
    </submittedName>
</protein>
<gene>
    <name evidence="4" type="ORF">HD596_011826</name>
</gene>
<dbReference type="SUPFAM" id="SSF54637">
    <property type="entry name" value="Thioesterase/thiol ester dehydrase-isomerase"/>
    <property type="match status" value="1"/>
</dbReference>
<reference evidence="4 5" key="1">
    <citation type="submission" date="2020-08" db="EMBL/GenBank/DDBJ databases">
        <title>Sequencing the genomes of 1000 actinobacteria strains.</title>
        <authorList>
            <person name="Klenk H.-P."/>
        </authorList>
    </citation>
    <scope>NUCLEOTIDE SEQUENCE [LARGE SCALE GENOMIC DNA]</scope>
    <source>
        <strain evidence="4 5">DSM 45507</strain>
    </source>
</reference>
<dbReference type="Pfam" id="PF03061">
    <property type="entry name" value="4HBT"/>
    <property type="match status" value="1"/>
</dbReference>
<feature type="domain" description="Thioesterase" evidence="3">
    <location>
        <begin position="54"/>
        <end position="121"/>
    </location>
</feature>
<keyword evidence="2" id="KW-0378">Hydrolase</keyword>
<comment type="caution">
    <text evidence="4">The sequence shown here is derived from an EMBL/GenBank/DDBJ whole genome shotgun (WGS) entry which is preliminary data.</text>
</comment>
<evidence type="ECO:0000259" key="3">
    <source>
        <dbReference type="Pfam" id="PF03061"/>
    </source>
</evidence>
<dbReference type="PANTHER" id="PTHR21660:SF1">
    <property type="entry name" value="ACYL-COENZYME A THIOESTERASE 13"/>
    <property type="match status" value="1"/>
</dbReference>
<comment type="similarity">
    <text evidence="1">Belongs to the thioesterase PaaI family.</text>
</comment>
<dbReference type="AlphaFoldDB" id="A0A7W9GJR8"/>
<dbReference type="Proteomes" id="UP000579153">
    <property type="component" value="Unassembled WGS sequence"/>
</dbReference>
<evidence type="ECO:0000256" key="2">
    <source>
        <dbReference type="ARBA" id="ARBA00022801"/>
    </source>
</evidence>
<dbReference type="PANTHER" id="PTHR21660">
    <property type="entry name" value="THIOESTERASE SUPERFAMILY MEMBER-RELATED"/>
    <property type="match status" value="1"/>
</dbReference>
<name>A0A7W9GJR8_9ACTN</name>
<evidence type="ECO:0000313" key="4">
    <source>
        <dbReference type="EMBL" id="MBB5785070.1"/>
    </source>
</evidence>
<dbReference type="Gene3D" id="3.10.129.10">
    <property type="entry name" value="Hotdog Thioesterase"/>
    <property type="match status" value="1"/>
</dbReference>
<dbReference type="InterPro" id="IPR029069">
    <property type="entry name" value="HotDog_dom_sf"/>
</dbReference>
<evidence type="ECO:0000256" key="1">
    <source>
        <dbReference type="ARBA" id="ARBA00008324"/>
    </source>
</evidence>
<accession>A0A7W9GJR8</accession>
<sequence length="135" mass="14418">MTPADAEAILQEYFAPWIRRLGLRVEEVGERHAVVRLPWSDDLAREGGGLCGQAMMAAADTATVIAISSARGQFVPMTTVQQSTTFQRPVVGKDVLIDVRITKLGRTLAFSEVTLTASGSAETAAHATTVYAILA</sequence>
<dbReference type="GO" id="GO:0047617">
    <property type="term" value="F:fatty acyl-CoA hydrolase activity"/>
    <property type="evidence" value="ECO:0007669"/>
    <property type="project" value="InterPro"/>
</dbReference>
<dbReference type="RefSeq" id="WP_185077900.1">
    <property type="nucleotide sequence ID" value="NZ_JACHMB010000001.1"/>
</dbReference>
<proteinExistence type="inferred from homology"/>
<keyword evidence="5" id="KW-1185">Reference proteome</keyword>
<dbReference type="InterPro" id="IPR006683">
    <property type="entry name" value="Thioestr_dom"/>
</dbReference>